<evidence type="ECO:0000256" key="2">
    <source>
        <dbReference type="ARBA" id="ARBA00022475"/>
    </source>
</evidence>
<evidence type="ECO:0000313" key="7">
    <source>
        <dbReference type="EMBL" id="SNT05222.1"/>
    </source>
</evidence>
<accession>A0A239JI20</accession>
<gene>
    <name evidence="7" type="ORF">SAMN05444352_12256</name>
</gene>
<keyword evidence="8" id="KW-1185">Reference proteome</keyword>
<dbReference type="GO" id="GO:0005886">
    <property type="term" value="C:plasma membrane"/>
    <property type="evidence" value="ECO:0007669"/>
    <property type="project" value="UniProtKB-SubCell"/>
</dbReference>
<dbReference type="RefSeq" id="WP_042128556.1">
    <property type="nucleotide sequence ID" value="NZ_FZOL01000022.1"/>
</dbReference>
<dbReference type="InterPro" id="IPR001851">
    <property type="entry name" value="ABC_transp_permease"/>
</dbReference>
<dbReference type="AlphaFoldDB" id="A0A239JI20"/>
<evidence type="ECO:0000256" key="1">
    <source>
        <dbReference type="ARBA" id="ARBA00004429"/>
    </source>
</evidence>
<keyword evidence="4 6" id="KW-1133">Transmembrane helix</keyword>
<proteinExistence type="predicted"/>
<feature type="transmembrane region" description="Helical" evidence="6">
    <location>
        <begin position="98"/>
        <end position="119"/>
    </location>
</feature>
<evidence type="ECO:0000256" key="5">
    <source>
        <dbReference type="ARBA" id="ARBA00023136"/>
    </source>
</evidence>
<feature type="transmembrane region" description="Helical" evidence="6">
    <location>
        <begin position="214"/>
        <end position="234"/>
    </location>
</feature>
<evidence type="ECO:0000313" key="8">
    <source>
        <dbReference type="Proteomes" id="UP000198407"/>
    </source>
</evidence>
<protein>
    <submittedName>
        <fullName evidence="7">Amino acid/amide ABC transporter membrane protein 2, HAAT family</fullName>
    </submittedName>
</protein>
<organism evidence="7 8">
    <name type="scientific">Pseudomonas japonica</name>
    <dbReference type="NCBI Taxonomy" id="256466"/>
    <lineage>
        <taxon>Bacteria</taxon>
        <taxon>Pseudomonadati</taxon>
        <taxon>Pseudomonadota</taxon>
        <taxon>Gammaproteobacteria</taxon>
        <taxon>Pseudomonadales</taxon>
        <taxon>Pseudomonadaceae</taxon>
        <taxon>Pseudomonas</taxon>
    </lineage>
</organism>
<dbReference type="GO" id="GO:0015658">
    <property type="term" value="F:branched-chain amino acid transmembrane transporter activity"/>
    <property type="evidence" value="ECO:0007669"/>
    <property type="project" value="InterPro"/>
</dbReference>
<feature type="transmembrane region" description="Helical" evidence="6">
    <location>
        <begin position="288"/>
        <end position="310"/>
    </location>
</feature>
<keyword evidence="2" id="KW-1003">Cell membrane</keyword>
<dbReference type="OrthoDB" id="9034298at2"/>
<sequence length="325" mass="34727">MDPHAAVTMKTPKSLSKPTYSTIGMCVTITGFALVSTRLDNYGFEIGFQFLLLLVMAEAWNLLAGYTGLVSLGTAAFVGIGGYILVGLMNQYGIDVPVALLLSGLGAVVAAVLASRAVFRLRGLYFTIGTLALAEALRLFMVNCETLGGATGVFLSPDPPELKHLYWLAFATFVMTWSIIHACAESRLSVLFRAVRDDEDAAAQFGVRVFRIKLIAFAISSFIIGVAGGLQALKMGAIEPYGMFNLQWTVSVLTVVIIGGQGRRLGPVSGAFLVVLLGELFADYPAVHLLLLGLFLIIAIRFAPQGLVGLAEKVFVHAKFGGKRS</sequence>
<comment type="subcellular location">
    <subcellularLocation>
        <location evidence="1">Cell inner membrane</location>
        <topology evidence="1">Multi-pass membrane protein</topology>
    </subcellularLocation>
</comment>
<dbReference type="CDD" id="cd06581">
    <property type="entry name" value="TM_PBP1_LivM_like"/>
    <property type="match status" value="1"/>
</dbReference>
<dbReference type="Proteomes" id="UP000198407">
    <property type="component" value="Unassembled WGS sequence"/>
</dbReference>
<feature type="transmembrane region" description="Helical" evidence="6">
    <location>
        <begin position="66"/>
        <end position="86"/>
    </location>
</feature>
<dbReference type="Pfam" id="PF02653">
    <property type="entry name" value="BPD_transp_2"/>
    <property type="match status" value="1"/>
</dbReference>
<keyword evidence="3 6" id="KW-0812">Transmembrane</keyword>
<feature type="transmembrane region" description="Helical" evidence="6">
    <location>
        <begin position="265"/>
        <end position="282"/>
    </location>
</feature>
<evidence type="ECO:0000256" key="4">
    <source>
        <dbReference type="ARBA" id="ARBA00022989"/>
    </source>
</evidence>
<evidence type="ECO:0000256" key="3">
    <source>
        <dbReference type="ARBA" id="ARBA00022692"/>
    </source>
</evidence>
<feature type="transmembrane region" description="Helical" evidence="6">
    <location>
        <begin position="240"/>
        <end position="258"/>
    </location>
</feature>
<dbReference type="PANTHER" id="PTHR30482:SF10">
    <property type="entry name" value="HIGH-AFFINITY BRANCHED-CHAIN AMINO ACID TRANSPORT PROTEIN BRAE"/>
    <property type="match status" value="1"/>
</dbReference>
<feature type="transmembrane region" description="Helical" evidence="6">
    <location>
        <begin position="18"/>
        <end position="35"/>
    </location>
</feature>
<dbReference type="EMBL" id="FZOL01000022">
    <property type="protein sequence ID" value="SNT05222.1"/>
    <property type="molecule type" value="Genomic_DNA"/>
</dbReference>
<reference evidence="8" key="1">
    <citation type="submission" date="2017-06" db="EMBL/GenBank/DDBJ databases">
        <authorList>
            <person name="Varghese N."/>
            <person name="Submissions S."/>
        </authorList>
    </citation>
    <scope>NUCLEOTIDE SEQUENCE [LARGE SCALE GENOMIC DNA]</scope>
    <source>
        <strain evidence="8">DSM 22348</strain>
    </source>
</reference>
<evidence type="ECO:0000256" key="6">
    <source>
        <dbReference type="SAM" id="Phobius"/>
    </source>
</evidence>
<dbReference type="InterPro" id="IPR043428">
    <property type="entry name" value="LivM-like"/>
</dbReference>
<keyword evidence="5 6" id="KW-0472">Membrane</keyword>
<dbReference type="PANTHER" id="PTHR30482">
    <property type="entry name" value="HIGH-AFFINITY BRANCHED-CHAIN AMINO ACID TRANSPORT SYSTEM PERMEASE"/>
    <property type="match status" value="1"/>
</dbReference>
<feature type="transmembrane region" description="Helical" evidence="6">
    <location>
        <begin position="165"/>
        <end position="184"/>
    </location>
</feature>
<dbReference type="STRING" id="1215104.GCA_000730585_01032"/>
<name>A0A239JI20_9PSED</name>